<dbReference type="AlphaFoldDB" id="B7FZ73"/>
<dbReference type="InParanoid" id="B7FZ73"/>
<evidence type="ECO:0000256" key="10">
    <source>
        <dbReference type="ARBA" id="ARBA00022801"/>
    </source>
</evidence>
<dbReference type="HOGENOM" id="CLU_039453_2_1_1"/>
<evidence type="ECO:0000256" key="4">
    <source>
        <dbReference type="ARBA" id="ARBA00001946"/>
    </source>
</evidence>
<reference evidence="14" key="2">
    <citation type="submission" date="2008-08" db="EMBL/GenBank/DDBJ databases">
        <authorList>
            <consortium name="Diatom Consortium"/>
            <person name="Grigoriev I."/>
            <person name="Grimwood J."/>
            <person name="Kuo A."/>
            <person name="Otillar R.P."/>
            <person name="Salamov A."/>
            <person name="Detter J.C."/>
            <person name="Lindquist E."/>
            <person name="Shapiro H."/>
            <person name="Lucas S."/>
            <person name="Glavina del Rio T."/>
            <person name="Pitluck S."/>
            <person name="Rokhsar D."/>
            <person name="Bowler C."/>
        </authorList>
    </citation>
    <scope>GENOME REANNOTATION</scope>
    <source>
        <strain evidence="14">CCAP 1055/1</strain>
    </source>
</reference>
<evidence type="ECO:0000256" key="5">
    <source>
        <dbReference type="ARBA" id="ARBA00004074"/>
    </source>
</evidence>
<dbReference type="EMBL" id="CM000611">
    <property type="protein sequence ID" value="EEC48488.1"/>
    <property type="molecule type" value="Genomic_DNA"/>
</dbReference>
<comment type="subunit">
    <text evidence="7">Homodimer.</text>
</comment>
<dbReference type="GeneID" id="7201143"/>
<evidence type="ECO:0000256" key="8">
    <source>
        <dbReference type="ARBA" id="ARBA00012964"/>
    </source>
</evidence>
<dbReference type="FunFam" id="1.10.3210.10:FF:000011">
    <property type="entry name" value="HD domain-containing protein 2"/>
    <property type="match status" value="1"/>
</dbReference>
<evidence type="ECO:0000259" key="12">
    <source>
        <dbReference type="SMART" id="SM00471"/>
    </source>
</evidence>
<dbReference type="InterPro" id="IPR003607">
    <property type="entry name" value="HD/PDEase_dom"/>
</dbReference>
<evidence type="ECO:0000256" key="6">
    <source>
        <dbReference type="ARBA" id="ARBA00009999"/>
    </source>
</evidence>
<evidence type="ECO:0000313" key="14">
    <source>
        <dbReference type="Proteomes" id="UP000000759"/>
    </source>
</evidence>
<keyword evidence="11" id="KW-0460">Magnesium</keyword>
<evidence type="ECO:0000256" key="7">
    <source>
        <dbReference type="ARBA" id="ARBA00011738"/>
    </source>
</evidence>
<name>B7FZ73_PHATC</name>
<proteinExistence type="inferred from homology"/>
<organism evidence="13 14">
    <name type="scientific">Phaeodactylum tricornutum (strain CCAP 1055/1)</name>
    <dbReference type="NCBI Taxonomy" id="556484"/>
    <lineage>
        <taxon>Eukaryota</taxon>
        <taxon>Sar</taxon>
        <taxon>Stramenopiles</taxon>
        <taxon>Ochrophyta</taxon>
        <taxon>Bacillariophyta</taxon>
        <taxon>Bacillariophyceae</taxon>
        <taxon>Bacillariophycidae</taxon>
        <taxon>Naviculales</taxon>
        <taxon>Phaeodactylaceae</taxon>
        <taxon>Phaeodactylum</taxon>
    </lineage>
</organism>
<dbReference type="InterPro" id="IPR039356">
    <property type="entry name" value="YfbR/HDDC2"/>
</dbReference>
<dbReference type="OrthoDB" id="10254258at2759"/>
<evidence type="ECO:0000256" key="3">
    <source>
        <dbReference type="ARBA" id="ARBA00001941"/>
    </source>
</evidence>
<reference evidence="13 14" key="1">
    <citation type="journal article" date="2008" name="Nature">
        <title>The Phaeodactylum genome reveals the evolutionary history of diatom genomes.</title>
        <authorList>
            <person name="Bowler C."/>
            <person name="Allen A.E."/>
            <person name="Badger J.H."/>
            <person name="Grimwood J."/>
            <person name="Jabbari K."/>
            <person name="Kuo A."/>
            <person name="Maheswari U."/>
            <person name="Martens C."/>
            <person name="Maumus F."/>
            <person name="Otillar R.P."/>
            <person name="Rayko E."/>
            <person name="Salamov A."/>
            <person name="Vandepoele K."/>
            <person name="Beszteri B."/>
            <person name="Gruber A."/>
            <person name="Heijde M."/>
            <person name="Katinka M."/>
            <person name="Mock T."/>
            <person name="Valentin K."/>
            <person name="Verret F."/>
            <person name="Berges J.A."/>
            <person name="Brownlee C."/>
            <person name="Cadoret J.P."/>
            <person name="Chiovitti A."/>
            <person name="Choi C.J."/>
            <person name="Coesel S."/>
            <person name="De Martino A."/>
            <person name="Detter J.C."/>
            <person name="Durkin C."/>
            <person name="Falciatore A."/>
            <person name="Fournet J."/>
            <person name="Haruta M."/>
            <person name="Huysman M.J."/>
            <person name="Jenkins B.D."/>
            <person name="Jiroutova K."/>
            <person name="Jorgensen R.E."/>
            <person name="Joubert Y."/>
            <person name="Kaplan A."/>
            <person name="Kroger N."/>
            <person name="Kroth P.G."/>
            <person name="La Roche J."/>
            <person name="Lindquist E."/>
            <person name="Lommer M."/>
            <person name="Martin-Jezequel V."/>
            <person name="Lopez P.J."/>
            <person name="Lucas S."/>
            <person name="Mangogna M."/>
            <person name="McGinnis K."/>
            <person name="Medlin L.K."/>
            <person name="Montsant A."/>
            <person name="Oudot-Le Secq M.P."/>
            <person name="Napoli C."/>
            <person name="Obornik M."/>
            <person name="Parker M.S."/>
            <person name="Petit J.L."/>
            <person name="Porcel B.M."/>
            <person name="Poulsen N."/>
            <person name="Robison M."/>
            <person name="Rychlewski L."/>
            <person name="Rynearson T.A."/>
            <person name="Schmutz J."/>
            <person name="Shapiro H."/>
            <person name="Siaut M."/>
            <person name="Stanley M."/>
            <person name="Sussman M.R."/>
            <person name="Taylor A.R."/>
            <person name="Vardi A."/>
            <person name="von Dassow P."/>
            <person name="Vyverman W."/>
            <person name="Willis A."/>
            <person name="Wyrwicz L.S."/>
            <person name="Rokhsar D.S."/>
            <person name="Weissenbach J."/>
            <person name="Armbrust E.V."/>
            <person name="Green B.R."/>
            <person name="Van de Peer Y."/>
            <person name="Grigoriev I.V."/>
        </authorList>
    </citation>
    <scope>NUCLEOTIDE SEQUENCE [LARGE SCALE GENOMIC DNA]</scope>
    <source>
        <strain evidence="13 14">CCAP 1055/1</strain>
    </source>
</reference>
<feature type="domain" description="HD/PDEase" evidence="12">
    <location>
        <begin position="53"/>
        <end position="180"/>
    </location>
</feature>
<dbReference type="PaxDb" id="2850-Phatr12451"/>
<accession>B7FZ73</accession>
<dbReference type="SUPFAM" id="SSF109604">
    <property type="entry name" value="HD-domain/PDEase-like"/>
    <property type="match status" value="1"/>
</dbReference>
<dbReference type="GO" id="GO:0046872">
    <property type="term" value="F:metal ion binding"/>
    <property type="evidence" value="ECO:0007669"/>
    <property type="project" value="UniProtKB-KW"/>
</dbReference>
<comment type="cofactor">
    <cofactor evidence="2">
        <name>Mn(2+)</name>
        <dbReference type="ChEBI" id="CHEBI:29035"/>
    </cofactor>
</comment>
<keyword evidence="9" id="KW-0479">Metal-binding</keyword>
<dbReference type="GO" id="GO:0009159">
    <property type="term" value="P:deoxyribonucleoside monophosphate catabolic process"/>
    <property type="evidence" value="ECO:0007669"/>
    <property type="project" value="UniProtKB-ARBA"/>
</dbReference>
<comment type="cofactor">
    <cofactor evidence="3">
        <name>Co(2+)</name>
        <dbReference type="ChEBI" id="CHEBI:48828"/>
    </cofactor>
</comment>
<dbReference type="PANTHER" id="PTHR11845">
    <property type="entry name" value="5'-DEOXYNUCLEOTIDASE HDDC2"/>
    <property type="match status" value="1"/>
</dbReference>
<evidence type="ECO:0000313" key="13">
    <source>
        <dbReference type="EMBL" id="EEC48488.1"/>
    </source>
</evidence>
<dbReference type="GO" id="GO:0005737">
    <property type="term" value="C:cytoplasm"/>
    <property type="evidence" value="ECO:0007669"/>
    <property type="project" value="TreeGrafter"/>
</dbReference>
<gene>
    <name evidence="13" type="ORF">PHATRDRAFT_12451</name>
</gene>
<comment type="similarity">
    <text evidence="6">Belongs to the HDDC2 family.</text>
</comment>
<dbReference type="SMART" id="SM00471">
    <property type="entry name" value="HDc"/>
    <property type="match status" value="1"/>
</dbReference>
<feature type="non-terminal residue" evidence="13">
    <location>
        <position position="197"/>
    </location>
</feature>
<keyword evidence="14" id="KW-1185">Reference proteome</keyword>
<protein>
    <recommendedName>
        <fullName evidence="8">5'-deoxynucleotidase</fullName>
        <ecNumber evidence="8">3.1.3.89</ecNumber>
    </recommendedName>
</protein>
<dbReference type="Proteomes" id="UP000000759">
    <property type="component" value="Chromosome 8"/>
</dbReference>
<dbReference type="Gene3D" id="1.10.3210.10">
    <property type="entry name" value="Hypothetical protein af1432"/>
    <property type="match status" value="1"/>
</dbReference>
<dbReference type="GO" id="GO:0002953">
    <property type="term" value="F:5'-deoxynucleotidase activity"/>
    <property type="evidence" value="ECO:0007669"/>
    <property type="project" value="UniProtKB-EC"/>
</dbReference>
<dbReference type="RefSeq" id="XP_002180297.1">
    <property type="nucleotide sequence ID" value="XM_002180261.1"/>
</dbReference>
<dbReference type="eggNOG" id="KOG3197">
    <property type="taxonomic scope" value="Eukaryota"/>
</dbReference>
<evidence type="ECO:0000256" key="2">
    <source>
        <dbReference type="ARBA" id="ARBA00001936"/>
    </source>
</evidence>
<comment type="catalytic activity">
    <reaction evidence="1">
        <text>a 2'-deoxyribonucleoside 5'-phosphate + H2O = a 2'-deoxyribonucleoside + phosphate</text>
        <dbReference type="Rhea" id="RHEA:36167"/>
        <dbReference type="ChEBI" id="CHEBI:15377"/>
        <dbReference type="ChEBI" id="CHEBI:18274"/>
        <dbReference type="ChEBI" id="CHEBI:43474"/>
        <dbReference type="ChEBI" id="CHEBI:65317"/>
        <dbReference type="EC" id="3.1.3.89"/>
    </reaction>
</comment>
<comment type="function">
    <text evidence="5">Catalyzes the dephosphorylation of the nucleoside 5'-monophosphates deoxyadenosine monophosphate (dAMP), deoxycytidine monophosphate (dCMP), deoxyguanosine monophosphate (dGMP) and deoxythymidine monophosphate (dTMP).</text>
</comment>
<sequence length="197" mass="21900">MASPATTDVKGGVFPDPSADAEAKASQMLDFLETIGRLKTLERTGWVRAKIDRPETVASHMYRMAVMSACVDNTTASSDGASLPPLNLQHCTLMAIAHDMGEALVGDITPHDGVSNQDKFCREETAMKHIRDVLLGGNEFGHLFYNLWLEYEAQETPESQLVKQFDKLEMIVQAYEYERDQGPPGRLEQFFASTVDK</sequence>
<dbReference type="KEGG" id="pti:PHATRDRAFT_12451"/>
<dbReference type="EC" id="3.1.3.89" evidence="8"/>
<dbReference type="STRING" id="556484.B7FZ73"/>
<dbReference type="InterPro" id="IPR006674">
    <property type="entry name" value="HD_domain"/>
</dbReference>
<dbReference type="PANTHER" id="PTHR11845:SF13">
    <property type="entry name" value="5'-DEOXYNUCLEOTIDASE HDDC2"/>
    <property type="match status" value="1"/>
</dbReference>
<keyword evidence="10" id="KW-0378">Hydrolase</keyword>
<evidence type="ECO:0000256" key="11">
    <source>
        <dbReference type="ARBA" id="ARBA00022842"/>
    </source>
</evidence>
<evidence type="ECO:0000256" key="9">
    <source>
        <dbReference type="ARBA" id="ARBA00022723"/>
    </source>
</evidence>
<dbReference type="Pfam" id="PF13023">
    <property type="entry name" value="HD_3"/>
    <property type="match status" value="1"/>
</dbReference>
<comment type="cofactor">
    <cofactor evidence="4">
        <name>Mg(2+)</name>
        <dbReference type="ChEBI" id="CHEBI:18420"/>
    </cofactor>
</comment>
<evidence type="ECO:0000256" key="1">
    <source>
        <dbReference type="ARBA" id="ARBA00001638"/>
    </source>
</evidence>